<dbReference type="InterPro" id="IPR034660">
    <property type="entry name" value="DinB/YfiT-like"/>
</dbReference>
<evidence type="ECO:0000313" key="1">
    <source>
        <dbReference type="EMBL" id="SHF07765.1"/>
    </source>
</evidence>
<dbReference type="STRING" id="2017.SAMN05444320_102439"/>
<evidence type="ECO:0008006" key="3">
    <source>
        <dbReference type="Google" id="ProtNLM"/>
    </source>
</evidence>
<dbReference type="Pfam" id="PF04978">
    <property type="entry name" value="MST"/>
    <property type="match status" value="1"/>
</dbReference>
<dbReference type="AlphaFoldDB" id="A0A1M4YPM5"/>
<dbReference type="EMBL" id="FQVN01000002">
    <property type="protein sequence ID" value="SHF07765.1"/>
    <property type="molecule type" value="Genomic_DNA"/>
</dbReference>
<dbReference type="OrthoDB" id="4548523at2"/>
<gene>
    <name evidence="1" type="ORF">SAMN05444320_102439</name>
</gene>
<proteinExistence type="predicted"/>
<dbReference type="InterPro" id="IPR007061">
    <property type="entry name" value="MST-like"/>
</dbReference>
<name>A0A1M4YPM5_STRHI</name>
<accession>A0A1M4YPM5</accession>
<protein>
    <recommendedName>
        <fullName evidence="3">DinB superfamily protein</fullName>
    </recommendedName>
</protein>
<reference evidence="1 2" key="1">
    <citation type="submission" date="2016-11" db="EMBL/GenBank/DDBJ databases">
        <authorList>
            <person name="Jaros S."/>
            <person name="Januszkiewicz K."/>
            <person name="Wedrychowicz H."/>
        </authorList>
    </citation>
    <scope>NUCLEOTIDE SEQUENCE [LARGE SCALE GENOMIC DNA]</scope>
    <source>
        <strain evidence="1 2">DSM 44523</strain>
    </source>
</reference>
<dbReference type="Gene3D" id="1.20.120.450">
    <property type="entry name" value="dinb family like domain"/>
    <property type="match status" value="1"/>
</dbReference>
<dbReference type="Proteomes" id="UP000184501">
    <property type="component" value="Unassembled WGS sequence"/>
</dbReference>
<organism evidence="1 2">
    <name type="scientific">Streptoalloteichus hindustanus</name>
    <dbReference type="NCBI Taxonomy" id="2017"/>
    <lineage>
        <taxon>Bacteria</taxon>
        <taxon>Bacillati</taxon>
        <taxon>Actinomycetota</taxon>
        <taxon>Actinomycetes</taxon>
        <taxon>Pseudonocardiales</taxon>
        <taxon>Pseudonocardiaceae</taxon>
        <taxon>Streptoalloteichus</taxon>
    </lineage>
</organism>
<keyword evidence="2" id="KW-1185">Reference proteome</keyword>
<sequence>MVREVTDERDALLAFLAEQRAAVRRAAHGLTDVQAAATPSASDLSVGALVKHLVLVEDTWMRLLRGEVHELLDEPTFGMEPGDTLDGLLADYDAAARRTEETVSGLSDLGRPVDITAMSPLLPAGTSRSARWVLFHLVEETARHAGHADVIRESLDGSSALDLVSATGAPLMPEYPELTVDSVRSGTVDRSRGE</sequence>
<evidence type="ECO:0000313" key="2">
    <source>
        <dbReference type="Proteomes" id="UP000184501"/>
    </source>
</evidence>
<dbReference type="SUPFAM" id="SSF109854">
    <property type="entry name" value="DinB/YfiT-like putative metalloenzymes"/>
    <property type="match status" value="1"/>
</dbReference>